<proteinExistence type="predicted"/>
<dbReference type="SUPFAM" id="SSF46689">
    <property type="entry name" value="Homeodomain-like"/>
    <property type="match status" value="1"/>
</dbReference>
<dbReference type="InterPro" id="IPR009057">
    <property type="entry name" value="Homeodomain-like_sf"/>
</dbReference>
<dbReference type="RefSeq" id="WP_380504418.1">
    <property type="nucleotide sequence ID" value="NZ_JBHEZX010000003.1"/>
</dbReference>
<evidence type="ECO:0000313" key="4">
    <source>
        <dbReference type="EMBL" id="MFC1409181.1"/>
    </source>
</evidence>
<dbReference type="PANTHER" id="PTHR30055">
    <property type="entry name" value="HTH-TYPE TRANSCRIPTIONAL REGULATOR RUTR"/>
    <property type="match status" value="1"/>
</dbReference>
<accession>A0ABV6V626</accession>
<reference evidence="4 5" key="1">
    <citation type="submission" date="2024-09" db="EMBL/GenBank/DDBJ databases">
        <authorList>
            <person name="Lee S.D."/>
        </authorList>
    </citation>
    <scope>NUCLEOTIDE SEQUENCE [LARGE SCALE GENOMIC DNA]</scope>
    <source>
        <strain evidence="4 5">N1-1</strain>
    </source>
</reference>
<evidence type="ECO:0000256" key="1">
    <source>
        <dbReference type="ARBA" id="ARBA00023125"/>
    </source>
</evidence>
<sequence>MAKTSVRMSAEERRESVIRASMIEFAERGYNGTSTQAIATRVGVSQPYLFRLFPTKRALFEAAVRRCIDELRTGFIEAAEGLEGEAACDAMGLAYLELIADRSRLLLQLQLYVSVAAAESNGDAEVGETVRAMWLELWDAVAVAGGMSVEAATDFFSRGMLINVLVALGFPPEHRLWEGFGPKA</sequence>
<dbReference type="EMBL" id="JBHEZX010000003">
    <property type="protein sequence ID" value="MFC1409181.1"/>
    <property type="molecule type" value="Genomic_DNA"/>
</dbReference>
<evidence type="ECO:0000256" key="2">
    <source>
        <dbReference type="PROSITE-ProRule" id="PRU00335"/>
    </source>
</evidence>
<dbReference type="PRINTS" id="PR00455">
    <property type="entry name" value="HTHTETR"/>
</dbReference>
<feature type="DNA-binding region" description="H-T-H motif" evidence="2">
    <location>
        <begin position="34"/>
        <end position="53"/>
    </location>
</feature>
<keyword evidence="5" id="KW-1185">Reference proteome</keyword>
<dbReference type="PROSITE" id="PS50977">
    <property type="entry name" value="HTH_TETR_2"/>
    <property type="match status" value="1"/>
</dbReference>
<dbReference type="Gene3D" id="1.10.357.10">
    <property type="entry name" value="Tetracycline Repressor, domain 2"/>
    <property type="match status" value="1"/>
</dbReference>
<name>A0ABV6V626_9ACTN</name>
<dbReference type="Pfam" id="PF00440">
    <property type="entry name" value="TetR_N"/>
    <property type="match status" value="1"/>
</dbReference>
<evidence type="ECO:0000259" key="3">
    <source>
        <dbReference type="PROSITE" id="PS50977"/>
    </source>
</evidence>
<feature type="domain" description="HTH tetR-type" evidence="3">
    <location>
        <begin position="11"/>
        <end position="71"/>
    </location>
</feature>
<keyword evidence="1 2" id="KW-0238">DNA-binding</keyword>
<dbReference type="Proteomes" id="UP001592582">
    <property type="component" value="Unassembled WGS sequence"/>
</dbReference>
<dbReference type="InterPro" id="IPR001647">
    <property type="entry name" value="HTH_TetR"/>
</dbReference>
<dbReference type="PANTHER" id="PTHR30055:SF146">
    <property type="entry name" value="HTH-TYPE TRANSCRIPTIONAL DUAL REGULATOR CECR"/>
    <property type="match status" value="1"/>
</dbReference>
<protein>
    <submittedName>
        <fullName evidence="4">TetR/AcrR family transcriptional regulator</fullName>
    </submittedName>
</protein>
<comment type="caution">
    <text evidence="4">The sequence shown here is derived from an EMBL/GenBank/DDBJ whole genome shotgun (WGS) entry which is preliminary data.</text>
</comment>
<evidence type="ECO:0000313" key="5">
    <source>
        <dbReference type="Proteomes" id="UP001592582"/>
    </source>
</evidence>
<gene>
    <name evidence="4" type="ORF">ACEZDG_07775</name>
</gene>
<dbReference type="InterPro" id="IPR050109">
    <property type="entry name" value="HTH-type_TetR-like_transc_reg"/>
</dbReference>
<organism evidence="4 5">
    <name type="scientific">Streptacidiphilus alkalitolerans</name>
    <dbReference type="NCBI Taxonomy" id="3342712"/>
    <lineage>
        <taxon>Bacteria</taxon>
        <taxon>Bacillati</taxon>
        <taxon>Actinomycetota</taxon>
        <taxon>Actinomycetes</taxon>
        <taxon>Kitasatosporales</taxon>
        <taxon>Streptomycetaceae</taxon>
        <taxon>Streptacidiphilus</taxon>
    </lineage>
</organism>